<organism evidence="2 3">
    <name type="scientific">Pseudooceanicola batsensis (strain ATCC BAA-863 / DSM 15984 / KCTC 12145 / HTCC2597)</name>
    <name type="common">Oceanicola batsensis</name>
    <dbReference type="NCBI Taxonomy" id="252305"/>
    <lineage>
        <taxon>Bacteria</taxon>
        <taxon>Pseudomonadati</taxon>
        <taxon>Pseudomonadota</taxon>
        <taxon>Alphaproteobacteria</taxon>
        <taxon>Rhodobacterales</taxon>
        <taxon>Paracoccaceae</taxon>
        <taxon>Pseudooceanicola</taxon>
    </lineage>
</organism>
<keyword evidence="3" id="KW-1185">Reference proteome</keyword>
<keyword evidence="1" id="KW-1133">Transmembrane helix</keyword>
<evidence type="ECO:0000313" key="2">
    <source>
        <dbReference type="EMBL" id="EAQ03013.1"/>
    </source>
</evidence>
<dbReference type="EMBL" id="AAMO01000005">
    <property type="protein sequence ID" value="EAQ03013.1"/>
    <property type="molecule type" value="Genomic_DNA"/>
</dbReference>
<comment type="caution">
    <text evidence="2">The sequence shown here is derived from an EMBL/GenBank/DDBJ whole genome shotgun (WGS) entry which is preliminary data.</text>
</comment>
<reference evidence="2 3" key="1">
    <citation type="journal article" date="2010" name="J. Bacteriol.">
        <title>Genome sequences of Oceanicola granulosus HTCC2516(T) and Oceanicola batsensis HTCC2597(TDelta).</title>
        <authorList>
            <person name="Thrash J.C."/>
            <person name="Cho J.C."/>
            <person name="Vergin K.L."/>
            <person name="Giovannoni S.J."/>
        </authorList>
    </citation>
    <scope>NUCLEOTIDE SEQUENCE [LARGE SCALE GENOMIC DNA]</scope>
    <source>
        <strain evidence="3">ATCC BAA-863 / DSM 15984 / KCTC 12145 / HTCC2597</strain>
    </source>
</reference>
<evidence type="ECO:0000256" key="1">
    <source>
        <dbReference type="SAM" id="Phobius"/>
    </source>
</evidence>
<gene>
    <name evidence="2" type="ORF">OB2597_12753</name>
</gene>
<name>A3TXX9_PSEBH</name>
<feature type="transmembrane region" description="Helical" evidence="1">
    <location>
        <begin position="15"/>
        <end position="33"/>
    </location>
</feature>
<dbReference type="AlphaFoldDB" id="A3TXX9"/>
<keyword evidence="1" id="KW-0812">Transmembrane</keyword>
<dbReference type="Proteomes" id="UP000004318">
    <property type="component" value="Unassembled WGS sequence"/>
</dbReference>
<accession>A3TXX9</accession>
<keyword evidence="1" id="KW-0472">Membrane</keyword>
<sequence length="71" mass="8135">MEQQEVPKEMNSLEILLSSTAVVVAIAGNLYVLRVVRRSGRDRPHDPERVQKLIENAPMELLEKVLDRQPE</sequence>
<protein>
    <submittedName>
        <fullName evidence="2">Uncharacterized protein</fullName>
    </submittedName>
</protein>
<evidence type="ECO:0000313" key="3">
    <source>
        <dbReference type="Proteomes" id="UP000004318"/>
    </source>
</evidence>
<dbReference type="HOGENOM" id="CLU_2736055_0_0_5"/>
<proteinExistence type="predicted"/>